<keyword evidence="8" id="KW-1185">Reference proteome</keyword>
<dbReference type="InterPro" id="IPR036390">
    <property type="entry name" value="WH_DNA-bd_sf"/>
</dbReference>
<comment type="caution">
    <text evidence="7">The sequence shown here is derived from an EMBL/GenBank/DDBJ whole genome shotgun (WGS) entry which is preliminary data.</text>
</comment>
<evidence type="ECO:0000313" key="7">
    <source>
        <dbReference type="EMBL" id="VCU07586.1"/>
    </source>
</evidence>
<name>A0A447CR26_9BRAD</name>
<keyword evidence="3" id="KW-0805">Transcription regulation</keyword>
<dbReference type="PANTHER" id="PTHR30118">
    <property type="entry name" value="HTH-TYPE TRANSCRIPTIONAL REGULATOR LEUO-RELATED"/>
    <property type="match status" value="1"/>
</dbReference>
<dbReference type="GO" id="GO:0003677">
    <property type="term" value="F:DNA binding"/>
    <property type="evidence" value="ECO:0007669"/>
    <property type="project" value="UniProtKB-KW"/>
</dbReference>
<sequence>MNDGDISLRHLKLLALLLEVRSLTKAAVILETTQPTVSKMLARLRAHFGDPLLVRVGLGMEPTPRAAELAEPLRGLLAVSDHLKSATAAFDPATSTREFRVLVSEVGMVHLVPQIMTALERAGGGLRLRAVPLDARHVSAKLESGEADVALGTFPGEIGGLQRQKLYVDPYVSVVRRDHPRRDLLSRLDAFLAERHILVTGSSIGHAAHQQLEREMTARLAPESIRLRVPNFVSCAFVASRTEAIGTMPARLASYLIGDLPLAVIEPPFPLPRIEISQVWHERVHHDAGHRWLRGRIFQLFRSRRRGEADCDP</sequence>
<evidence type="ECO:0000256" key="3">
    <source>
        <dbReference type="ARBA" id="ARBA00023015"/>
    </source>
</evidence>
<dbReference type="SUPFAM" id="SSF53850">
    <property type="entry name" value="Periplasmic binding protein-like II"/>
    <property type="match status" value="1"/>
</dbReference>
<feature type="domain" description="HTH lysR-type" evidence="6">
    <location>
        <begin position="6"/>
        <end position="63"/>
    </location>
</feature>
<evidence type="ECO:0000256" key="1">
    <source>
        <dbReference type="ARBA" id="ARBA00009437"/>
    </source>
</evidence>
<dbReference type="PROSITE" id="PS50931">
    <property type="entry name" value="HTH_LYSR"/>
    <property type="match status" value="1"/>
</dbReference>
<proteinExistence type="inferred from homology"/>
<organism evidence="7 8">
    <name type="scientific">Rhodoplanes serenus</name>
    <dbReference type="NCBI Taxonomy" id="200615"/>
    <lineage>
        <taxon>Bacteria</taxon>
        <taxon>Pseudomonadati</taxon>
        <taxon>Pseudomonadota</taxon>
        <taxon>Alphaproteobacteria</taxon>
        <taxon>Hyphomicrobiales</taxon>
        <taxon>Nitrobacteraceae</taxon>
        <taxon>Rhodoplanes</taxon>
    </lineage>
</organism>
<dbReference type="OrthoDB" id="8339333at2"/>
<reference evidence="8" key="1">
    <citation type="submission" date="2018-10" db="EMBL/GenBank/DDBJ databases">
        <authorList>
            <person name="Peiro R."/>
            <person name="Begona"/>
            <person name="Cbmso G."/>
            <person name="Lopez M."/>
            <person name="Gonzalez S."/>
            <person name="Sacristan E."/>
            <person name="Castillo E."/>
        </authorList>
    </citation>
    <scope>NUCLEOTIDE SEQUENCE [LARGE SCALE GENOMIC DNA]</scope>
</reference>
<evidence type="ECO:0000256" key="4">
    <source>
        <dbReference type="ARBA" id="ARBA00023125"/>
    </source>
</evidence>
<dbReference type="CDD" id="cd08459">
    <property type="entry name" value="PBP2_DntR_NahR_LinR_like"/>
    <property type="match status" value="1"/>
</dbReference>
<evidence type="ECO:0000256" key="5">
    <source>
        <dbReference type="ARBA" id="ARBA00023163"/>
    </source>
</evidence>
<accession>A0A447CR26</accession>
<evidence type="ECO:0000256" key="2">
    <source>
        <dbReference type="ARBA" id="ARBA00022458"/>
    </source>
</evidence>
<dbReference type="InterPro" id="IPR005119">
    <property type="entry name" value="LysR_subst-bd"/>
</dbReference>
<dbReference type="InterPro" id="IPR050389">
    <property type="entry name" value="LysR-type_TF"/>
</dbReference>
<dbReference type="GO" id="GO:0003700">
    <property type="term" value="F:DNA-binding transcription factor activity"/>
    <property type="evidence" value="ECO:0007669"/>
    <property type="project" value="InterPro"/>
</dbReference>
<comment type="similarity">
    <text evidence="1">Belongs to the LysR transcriptional regulatory family.</text>
</comment>
<keyword evidence="5" id="KW-0804">Transcription</keyword>
<dbReference type="SUPFAM" id="SSF46785">
    <property type="entry name" value="Winged helix' DNA-binding domain"/>
    <property type="match status" value="1"/>
</dbReference>
<dbReference type="PANTHER" id="PTHR30118:SF15">
    <property type="entry name" value="TRANSCRIPTIONAL REGULATORY PROTEIN"/>
    <property type="match status" value="1"/>
</dbReference>
<dbReference type="AlphaFoldDB" id="A0A447CR26"/>
<evidence type="ECO:0000313" key="8">
    <source>
        <dbReference type="Proteomes" id="UP000289200"/>
    </source>
</evidence>
<dbReference type="Pfam" id="PF03466">
    <property type="entry name" value="LysR_substrate"/>
    <property type="match status" value="1"/>
</dbReference>
<dbReference type="InterPro" id="IPR000847">
    <property type="entry name" value="LysR_HTH_N"/>
</dbReference>
<protein>
    <submittedName>
        <fullName evidence="7">PCP degradation transcriptional activation protein</fullName>
    </submittedName>
</protein>
<dbReference type="PRINTS" id="PR00039">
    <property type="entry name" value="HTHLYSR"/>
</dbReference>
<dbReference type="Proteomes" id="UP000289200">
    <property type="component" value="Unassembled WGS sequence"/>
</dbReference>
<dbReference type="EMBL" id="UWOC01000041">
    <property type="protein sequence ID" value="VCU07586.1"/>
    <property type="molecule type" value="Genomic_DNA"/>
</dbReference>
<dbReference type="Gene3D" id="1.10.10.10">
    <property type="entry name" value="Winged helix-like DNA-binding domain superfamily/Winged helix DNA-binding domain"/>
    <property type="match status" value="1"/>
</dbReference>
<dbReference type="Pfam" id="PF00126">
    <property type="entry name" value="HTH_1"/>
    <property type="match status" value="1"/>
</dbReference>
<dbReference type="RefSeq" id="WP_129607764.1">
    <property type="nucleotide sequence ID" value="NZ_UWOC01000041.1"/>
</dbReference>
<gene>
    <name evidence="7" type="primary">pcpR_1</name>
    <name evidence="7" type="ORF">RHODGE_RHODGE_00672</name>
</gene>
<dbReference type="InterPro" id="IPR036388">
    <property type="entry name" value="WH-like_DNA-bd_sf"/>
</dbReference>
<keyword evidence="2" id="KW-0536">Nodulation</keyword>
<keyword evidence="4" id="KW-0238">DNA-binding</keyword>
<dbReference type="Gene3D" id="3.40.190.10">
    <property type="entry name" value="Periplasmic binding protein-like II"/>
    <property type="match status" value="2"/>
</dbReference>
<evidence type="ECO:0000259" key="6">
    <source>
        <dbReference type="PROSITE" id="PS50931"/>
    </source>
</evidence>